<feature type="domain" description="Chitin-binding type-2" evidence="2">
    <location>
        <begin position="48"/>
        <end position="105"/>
    </location>
</feature>
<dbReference type="SUPFAM" id="SSF57625">
    <property type="entry name" value="Invertebrate chitin-binding proteins"/>
    <property type="match status" value="1"/>
</dbReference>
<dbReference type="KEGG" id="vg:922131"/>
<dbReference type="InterPro" id="IPR002557">
    <property type="entry name" value="Chitin-bd_dom"/>
</dbReference>
<dbReference type="Pfam" id="PF01607">
    <property type="entry name" value="CBM_14"/>
    <property type="match status" value="1"/>
</dbReference>
<organism evidence="3 6">
    <name type="scientific">Spodoptera litura multicapsid nucleopolyhedrovirus</name>
    <name type="common">SpltMNPV</name>
    <dbReference type="NCBI Taxonomy" id="46242"/>
    <lineage>
        <taxon>Viruses</taxon>
        <taxon>Viruses incertae sedis</taxon>
        <taxon>Naldaviricetes</taxon>
        <taxon>Lefavirales</taxon>
        <taxon>Baculoviridae</taxon>
        <taxon>Alphabaculovirus</taxon>
        <taxon>Alphabaculovirus spliturae</taxon>
    </lineage>
</organism>
<organismHost>
    <name type="scientific">Lepidoptera</name>
    <name type="common">moths &amp; butterflies</name>
    <dbReference type="NCBI Taxonomy" id="7088"/>
</organismHost>
<dbReference type="EMBL" id="MN342245">
    <property type="protein sequence ID" value="QHN73872.1"/>
    <property type="molecule type" value="Genomic_DNA"/>
</dbReference>
<dbReference type="GO" id="GO:0008061">
    <property type="term" value="F:chitin binding"/>
    <property type="evidence" value="ECO:0007669"/>
    <property type="project" value="InterPro"/>
</dbReference>
<keyword evidence="6" id="KW-1185">Reference proteome</keyword>
<reference evidence="5" key="3">
    <citation type="journal article" date="2019" name="Viruses">
        <title>Identification of Loci Associated with Enhanced Virulence in Spodoptera litura Nucleopolyhedrovirus Isolates Using Deep Sequencing.</title>
        <authorList>
            <person name="Zwart M.P."/>
            <person name="Ali G."/>
            <person name="Strien E.A.V."/>
            <person name="Schijlen E.G.W.M."/>
            <person name="Wang M."/>
            <person name="Werf W.V."/>
            <person name="Vlak J.M."/>
        </authorList>
    </citation>
    <scope>NUCLEOTIDE SEQUENCE</scope>
    <source>
        <strain evidence="5">G2</strain>
    </source>
</reference>
<dbReference type="Proteomes" id="UP000202667">
    <property type="component" value="Segment"/>
</dbReference>
<dbReference type="RefSeq" id="NP_258290.1">
    <property type="nucleotide sequence ID" value="NC_003102.1"/>
</dbReference>
<evidence type="ECO:0000313" key="6">
    <source>
        <dbReference type="Proteomes" id="UP000202667"/>
    </source>
</evidence>
<keyword evidence="1" id="KW-0472">Membrane</keyword>
<reference evidence="3 6" key="1">
    <citation type="journal article" date="2001" name="Virology">
        <title>Sequence analysis of the Spodoptera litura multicapsid nucleopolyhedrovirus genome.</title>
        <authorList>
            <person name="Pang Y."/>
            <person name="Yu J."/>
            <person name="Wang L."/>
            <person name="Hu X."/>
            <person name="Bao W."/>
            <person name="Li G."/>
            <person name="Chen C."/>
            <person name="Han H."/>
            <person name="Hu S."/>
            <person name="Yang H."/>
        </authorList>
    </citation>
    <scope>NUCLEOTIDE SEQUENCE [LARGE SCALE GENOMIC DNA]</scope>
    <source>
        <strain evidence="3 6">G2</strain>
    </source>
</reference>
<name>Q91BJ6_NPVST</name>
<dbReference type="EMBL" id="GU446712">
    <property type="protein sequence ID" value="ADE80902.1"/>
    <property type="molecule type" value="Genomic_DNA"/>
</dbReference>
<keyword evidence="1" id="KW-1133">Transmembrane helix</keyword>
<dbReference type="OrthoDB" id="26259at10239"/>
<protein>
    <submittedName>
        <fullName evidence="4">ORF5</fullName>
    </submittedName>
</protein>
<gene>
    <name evidence="5" type="primary">ORF22</name>
</gene>
<reference evidence="4" key="2">
    <citation type="submission" date="2010-01" db="EMBL/GenBank/DDBJ databases">
        <title>Homologous analysis of gene sequence in Spodoptera litura nucleopolyhedrovirus genotypes.</title>
        <authorList>
            <person name="Liu Y.H."/>
            <person name="Fang J.C."/>
        </authorList>
    </citation>
    <scope>NUCLEOTIDE SEQUENCE</scope>
    <source>
        <strain evidence="4">A5</strain>
    </source>
</reference>
<dbReference type="InterPro" id="IPR036508">
    <property type="entry name" value="Chitin-bd_dom_sf"/>
</dbReference>
<dbReference type="CAZy" id="CBM14">
    <property type="family name" value="Carbohydrate-Binding Module Family 14"/>
</dbReference>
<accession>Q91BJ6</accession>
<evidence type="ECO:0000313" key="5">
    <source>
        <dbReference type="EMBL" id="QHN73872.1"/>
    </source>
</evidence>
<dbReference type="PROSITE" id="PS50940">
    <property type="entry name" value="CHIT_BIND_II"/>
    <property type="match status" value="1"/>
</dbReference>
<evidence type="ECO:0000256" key="1">
    <source>
        <dbReference type="SAM" id="Phobius"/>
    </source>
</evidence>
<sequence>MQFCVLFIKNPVYIMKFMYILFFVILLIPIAFLIAIKSNKNFEEEEANKLCKNVIFRNVADPNFCDIFHLCINGKLQLSYVCPVGEAYDEEQNQCLPLKIVDCGDKSLIQELSL</sequence>
<dbReference type="SMART" id="SM00494">
    <property type="entry name" value="ChtBD2"/>
    <property type="match status" value="1"/>
</dbReference>
<dbReference type="Gene3D" id="2.170.140.10">
    <property type="entry name" value="Chitin binding domain"/>
    <property type="match status" value="1"/>
</dbReference>
<evidence type="ECO:0000313" key="3">
    <source>
        <dbReference type="EMBL" id="AAL01708.1"/>
    </source>
</evidence>
<evidence type="ECO:0000259" key="2">
    <source>
        <dbReference type="PROSITE" id="PS50940"/>
    </source>
</evidence>
<dbReference type="EMBL" id="AF325155">
    <property type="protein sequence ID" value="AAL01708.1"/>
    <property type="molecule type" value="Genomic_DNA"/>
</dbReference>
<evidence type="ECO:0000313" key="4">
    <source>
        <dbReference type="EMBL" id="ADE80902.1"/>
    </source>
</evidence>
<keyword evidence="1" id="KW-0812">Transmembrane</keyword>
<proteinExistence type="predicted"/>
<feature type="transmembrane region" description="Helical" evidence="1">
    <location>
        <begin position="17"/>
        <end position="36"/>
    </location>
</feature>
<dbReference type="GO" id="GO:0005576">
    <property type="term" value="C:extracellular region"/>
    <property type="evidence" value="ECO:0007669"/>
    <property type="project" value="InterPro"/>
</dbReference>